<dbReference type="GO" id="GO:0005886">
    <property type="term" value="C:plasma membrane"/>
    <property type="evidence" value="ECO:0007669"/>
    <property type="project" value="UniProtKB-SubCell"/>
</dbReference>
<dbReference type="PANTHER" id="PTHR34584">
    <property type="entry name" value="NA(+)/H(+) ANTIPORTER SUBUNIT E1"/>
    <property type="match status" value="1"/>
</dbReference>
<feature type="compositionally biased region" description="Low complexity" evidence="7">
    <location>
        <begin position="21"/>
        <end position="32"/>
    </location>
</feature>
<protein>
    <recommendedName>
        <fullName evidence="10">Cation transporter</fullName>
    </recommendedName>
</protein>
<evidence type="ECO:0000256" key="2">
    <source>
        <dbReference type="ARBA" id="ARBA00006228"/>
    </source>
</evidence>
<keyword evidence="6" id="KW-0472">Membrane</keyword>
<accession>A0A4V3B220</accession>
<keyword evidence="3" id="KW-1003">Cell membrane</keyword>
<evidence type="ECO:0008006" key="10">
    <source>
        <dbReference type="Google" id="ProtNLM"/>
    </source>
</evidence>
<dbReference type="EMBL" id="SMZT01000009">
    <property type="protein sequence ID" value="TDL39088.1"/>
    <property type="molecule type" value="Genomic_DNA"/>
</dbReference>
<reference evidence="8 9" key="1">
    <citation type="submission" date="2019-03" db="EMBL/GenBank/DDBJ databases">
        <title>Genome Sequencing and Assembly of Various Microbes Isolated from Partially Reclaimed Soil and Acid Mine Drainage (AMD) Site.</title>
        <authorList>
            <person name="Steinbock B."/>
            <person name="Bechtold R."/>
            <person name="Sevigny J.L."/>
            <person name="Thomas D."/>
            <person name="Cuthill L.R."/>
            <person name="Aveiro Johannsen E.J."/>
            <person name="Thomas K."/>
            <person name="Ghosh A."/>
        </authorList>
    </citation>
    <scope>NUCLEOTIDE SEQUENCE [LARGE SCALE GENOMIC DNA]</scope>
    <source>
        <strain evidence="8 9">S-A3</strain>
    </source>
</reference>
<evidence type="ECO:0000256" key="1">
    <source>
        <dbReference type="ARBA" id="ARBA00004651"/>
    </source>
</evidence>
<feature type="region of interest" description="Disordered" evidence="7">
    <location>
        <begin position="1"/>
        <end position="92"/>
    </location>
</feature>
<evidence type="ECO:0000313" key="9">
    <source>
        <dbReference type="Proteomes" id="UP000295163"/>
    </source>
</evidence>
<evidence type="ECO:0000256" key="4">
    <source>
        <dbReference type="ARBA" id="ARBA00022692"/>
    </source>
</evidence>
<name>A0A4V3B220_KOCRO</name>
<organism evidence="8 9">
    <name type="scientific">Kocuria rosea</name>
    <name type="common">Deinococcus erythromyxa</name>
    <name type="synonym">Micrococcus rubens</name>
    <dbReference type="NCBI Taxonomy" id="1275"/>
    <lineage>
        <taxon>Bacteria</taxon>
        <taxon>Bacillati</taxon>
        <taxon>Actinomycetota</taxon>
        <taxon>Actinomycetes</taxon>
        <taxon>Micrococcales</taxon>
        <taxon>Micrococcaceae</taxon>
        <taxon>Kocuria</taxon>
    </lineage>
</organism>
<dbReference type="AlphaFoldDB" id="A0A4V3B220"/>
<evidence type="ECO:0000256" key="5">
    <source>
        <dbReference type="ARBA" id="ARBA00022989"/>
    </source>
</evidence>
<keyword evidence="5" id="KW-1133">Transmembrane helix</keyword>
<dbReference type="PANTHER" id="PTHR34584:SF1">
    <property type="entry name" value="NA(+)_H(+) ANTIPORTER SUBUNIT E1"/>
    <property type="match status" value="1"/>
</dbReference>
<gene>
    <name evidence="8" type="ORF">E2R59_16185</name>
</gene>
<evidence type="ECO:0000256" key="7">
    <source>
        <dbReference type="SAM" id="MobiDB-lite"/>
    </source>
</evidence>
<dbReference type="InterPro" id="IPR002758">
    <property type="entry name" value="Cation_antiport_E"/>
</dbReference>
<dbReference type="Pfam" id="PF01899">
    <property type="entry name" value="MNHE"/>
    <property type="match status" value="1"/>
</dbReference>
<evidence type="ECO:0000313" key="8">
    <source>
        <dbReference type="EMBL" id="TDL39088.1"/>
    </source>
</evidence>
<keyword evidence="4" id="KW-0812">Transmembrane</keyword>
<evidence type="ECO:0000256" key="6">
    <source>
        <dbReference type="ARBA" id="ARBA00023136"/>
    </source>
</evidence>
<evidence type="ECO:0000256" key="3">
    <source>
        <dbReference type="ARBA" id="ARBA00022475"/>
    </source>
</evidence>
<dbReference type="GO" id="GO:0008324">
    <property type="term" value="F:monoatomic cation transmembrane transporter activity"/>
    <property type="evidence" value="ECO:0007669"/>
    <property type="project" value="InterPro"/>
</dbReference>
<comment type="subcellular location">
    <subcellularLocation>
        <location evidence="1">Cell membrane</location>
        <topology evidence="1">Multi-pass membrane protein</topology>
    </subcellularLocation>
</comment>
<comment type="caution">
    <text evidence="8">The sequence shown here is derived from an EMBL/GenBank/DDBJ whole genome shotgun (WGS) entry which is preliminary data.</text>
</comment>
<sequence>MGGAPRRADRAPRGPAGAGGARAAADRPLGGPRRAGRRTDPGRGAGCRRPAPAGAPEDRRRRVGGARGALLVRQRDSAAPAGDRHGRGTGGGPVRWARAVVVRGALLGLLWWLLTEGDSPGWYYGAVAGAVALAISLRLSPPAAPRGRWVSRAWPTVRLVVWFLVHSVLGGLDVSRRILARRVDVLPEVQRHPLLLEPGHQRQVALAMVSLMPGTLMVGMEEDTALIHVLDSRIQVAENWAALQRGIAAAAGTPLREGGPPR</sequence>
<comment type="similarity">
    <text evidence="2">Belongs to the CPA3 antiporters (TC 2.A.63) subunit E family.</text>
</comment>
<dbReference type="Proteomes" id="UP000295163">
    <property type="component" value="Unassembled WGS sequence"/>
</dbReference>
<proteinExistence type="inferred from homology"/>
<feature type="compositionally biased region" description="Basic and acidic residues" evidence="7">
    <location>
        <begin position="1"/>
        <end position="12"/>
    </location>
</feature>